<evidence type="ECO:0000313" key="1">
    <source>
        <dbReference type="EMBL" id="AMN46930.1"/>
    </source>
</evidence>
<keyword evidence="2" id="KW-1185">Reference proteome</keyword>
<gene>
    <name evidence="1" type="ORF">ACG33_07435</name>
</gene>
<name>A0A127FBF2_STEDE</name>
<dbReference type="EMBL" id="CP011971">
    <property type="protein sequence ID" value="AMN46930.1"/>
    <property type="molecule type" value="Genomic_DNA"/>
</dbReference>
<protein>
    <submittedName>
        <fullName evidence="1">Uncharacterized protein</fullName>
    </submittedName>
</protein>
<dbReference type="OrthoDB" id="580775at2"/>
<dbReference type="STRING" id="465721.ACG33_07435"/>
<dbReference type="KEGG" id="sdf:ACG33_07435"/>
<dbReference type="AlphaFoldDB" id="A0A127FBF2"/>
<reference evidence="1 2" key="1">
    <citation type="submission" date="2015-06" db="EMBL/GenBank/DDBJ databases">
        <title>A Comprehensive Approach to Explore the Metabolic and Phylogenetic Diversity of Bacterial Steroid Degradation in the Environment: Testosterone as an Example.</title>
        <authorList>
            <person name="Yang F.-C."/>
            <person name="Chen Y.-L."/>
            <person name="Yu C.-P."/>
            <person name="Tang S.-L."/>
            <person name="Wang P.-H."/>
            <person name="Ismail W."/>
            <person name="Wang C.-H."/>
            <person name="Yang C.-Y."/>
            <person name="Chiang Y.-R."/>
        </authorList>
    </citation>
    <scope>NUCLEOTIDE SEQUENCE [LARGE SCALE GENOMIC DNA]</scope>
    <source>
        <strain evidence="1 2">DSM 18526</strain>
    </source>
</reference>
<evidence type="ECO:0000313" key="2">
    <source>
        <dbReference type="Proteomes" id="UP000070250"/>
    </source>
</evidence>
<accession>A0A127FBF2</accession>
<organism evidence="1 2">
    <name type="scientific">Steroidobacter denitrificans</name>
    <dbReference type="NCBI Taxonomy" id="465721"/>
    <lineage>
        <taxon>Bacteria</taxon>
        <taxon>Pseudomonadati</taxon>
        <taxon>Pseudomonadota</taxon>
        <taxon>Gammaproteobacteria</taxon>
        <taxon>Steroidobacterales</taxon>
        <taxon>Steroidobacteraceae</taxon>
        <taxon>Steroidobacter</taxon>
    </lineage>
</organism>
<sequence length="91" mass="10290">MGDFVVDRRCNRHALTAMVFGRHHDAFELLQHVQVRDEGGGRVTLLVTLRTTNAATDVIWQRFDLRDLGIDWRAQAGKNRLKVVGDCQASS</sequence>
<proteinExistence type="predicted"/>
<dbReference type="Proteomes" id="UP000070250">
    <property type="component" value="Chromosome"/>
</dbReference>